<evidence type="ECO:0000313" key="3">
    <source>
        <dbReference type="Proteomes" id="UP001141806"/>
    </source>
</evidence>
<reference evidence="2" key="1">
    <citation type="journal article" date="2023" name="Plant J.">
        <title>The genome of the king protea, Protea cynaroides.</title>
        <authorList>
            <person name="Chang J."/>
            <person name="Duong T.A."/>
            <person name="Schoeman C."/>
            <person name="Ma X."/>
            <person name="Roodt D."/>
            <person name="Barker N."/>
            <person name="Li Z."/>
            <person name="Van de Peer Y."/>
            <person name="Mizrachi E."/>
        </authorList>
    </citation>
    <scope>NUCLEOTIDE SEQUENCE</scope>
    <source>
        <tissue evidence="2">Young leaves</tissue>
    </source>
</reference>
<accession>A0A9Q0R0T5</accession>
<dbReference type="AlphaFoldDB" id="A0A9Q0R0T5"/>
<dbReference type="OrthoDB" id="448051at2759"/>
<protein>
    <submittedName>
        <fullName evidence="2">Uncharacterized protein</fullName>
    </submittedName>
</protein>
<organism evidence="2 3">
    <name type="scientific">Protea cynaroides</name>
    <dbReference type="NCBI Taxonomy" id="273540"/>
    <lineage>
        <taxon>Eukaryota</taxon>
        <taxon>Viridiplantae</taxon>
        <taxon>Streptophyta</taxon>
        <taxon>Embryophyta</taxon>
        <taxon>Tracheophyta</taxon>
        <taxon>Spermatophyta</taxon>
        <taxon>Magnoliopsida</taxon>
        <taxon>Proteales</taxon>
        <taxon>Proteaceae</taxon>
        <taxon>Protea</taxon>
    </lineage>
</organism>
<sequence length="127" mass="13641">MRWWPGCDTAVAAGASDCTEGAKRKAQMLLKLPRKDNLISKQALDVALSIERETHTHSFCCSEAGLIWVAQHVASLIKYQCQAASGSSKVLGRMLAEEVAASESEDEVLQEDEDGSSDATGEDGNEV</sequence>
<dbReference type="Proteomes" id="UP001141806">
    <property type="component" value="Unassembled WGS sequence"/>
</dbReference>
<evidence type="ECO:0000256" key="1">
    <source>
        <dbReference type="SAM" id="MobiDB-lite"/>
    </source>
</evidence>
<proteinExistence type="predicted"/>
<keyword evidence="3" id="KW-1185">Reference proteome</keyword>
<comment type="caution">
    <text evidence="2">The sequence shown here is derived from an EMBL/GenBank/DDBJ whole genome shotgun (WGS) entry which is preliminary data.</text>
</comment>
<evidence type="ECO:0000313" key="2">
    <source>
        <dbReference type="EMBL" id="KAJ4978837.1"/>
    </source>
</evidence>
<feature type="region of interest" description="Disordered" evidence="1">
    <location>
        <begin position="101"/>
        <end position="127"/>
    </location>
</feature>
<gene>
    <name evidence="2" type="ORF">NE237_009617</name>
</gene>
<name>A0A9Q0R0T5_9MAGN</name>
<dbReference type="EMBL" id="JAMYWD010000002">
    <property type="protein sequence ID" value="KAJ4978837.1"/>
    <property type="molecule type" value="Genomic_DNA"/>
</dbReference>
<feature type="compositionally biased region" description="Acidic residues" evidence="1">
    <location>
        <begin position="103"/>
        <end position="127"/>
    </location>
</feature>